<dbReference type="Proteomes" id="UP000028045">
    <property type="component" value="Unassembled WGS sequence"/>
</dbReference>
<dbReference type="Pfam" id="PF07992">
    <property type="entry name" value="Pyr_redox_2"/>
    <property type="match status" value="1"/>
</dbReference>
<dbReference type="SUPFAM" id="SSF51905">
    <property type="entry name" value="FAD/NAD(P)-binding domain"/>
    <property type="match status" value="2"/>
</dbReference>
<evidence type="ECO:0000259" key="5">
    <source>
        <dbReference type="Pfam" id="PF07992"/>
    </source>
</evidence>
<gene>
    <name evidence="6" type="ORF">S7711_07563</name>
</gene>
<keyword evidence="4" id="KW-0560">Oxidoreductase</keyword>
<dbReference type="GO" id="GO:0050660">
    <property type="term" value="F:flavin adenine dinucleotide binding"/>
    <property type="evidence" value="ECO:0007669"/>
    <property type="project" value="TreeGrafter"/>
</dbReference>
<evidence type="ECO:0000313" key="7">
    <source>
        <dbReference type="Proteomes" id="UP000028045"/>
    </source>
</evidence>
<dbReference type="PRINTS" id="PR00368">
    <property type="entry name" value="FADPNR"/>
</dbReference>
<dbReference type="GO" id="GO:0005737">
    <property type="term" value="C:cytoplasm"/>
    <property type="evidence" value="ECO:0007669"/>
    <property type="project" value="TreeGrafter"/>
</dbReference>
<proteinExistence type="inferred from homology"/>
<evidence type="ECO:0000256" key="2">
    <source>
        <dbReference type="ARBA" id="ARBA00022630"/>
    </source>
</evidence>
<dbReference type="PANTHER" id="PTHR43735:SF3">
    <property type="entry name" value="FERROPTOSIS SUPPRESSOR PROTEIN 1"/>
    <property type="match status" value="1"/>
</dbReference>
<dbReference type="AlphaFoldDB" id="A0A084APX3"/>
<dbReference type="Gene3D" id="3.50.50.100">
    <property type="match status" value="1"/>
</dbReference>
<keyword evidence="2" id="KW-0285">Flavoprotein</keyword>
<comment type="similarity">
    <text evidence="1">Belongs to the FAD-dependent oxidoreductase family.</text>
</comment>
<evidence type="ECO:0000256" key="4">
    <source>
        <dbReference type="ARBA" id="ARBA00023002"/>
    </source>
</evidence>
<organism evidence="6 7">
    <name type="scientific">Stachybotrys chartarum (strain CBS 109288 / IBT 7711)</name>
    <name type="common">Toxic black mold</name>
    <name type="synonym">Stilbospora chartarum</name>
    <dbReference type="NCBI Taxonomy" id="1280523"/>
    <lineage>
        <taxon>Eukaryota</taxon>
        <taxon>Fungi</taxon>
        <taxon>Dikarya</taxon>
        <taxon>Ascomycota</taxon>
        <taxon>Pezizomycotina</taxon>
        <taxon>Sordariomycetes</taxon>
        <taxon>Hypocreomycetidae</taxon>
        <taxon>Hypocreales</taxon>
        <taxon>Stachybotryaceae</taxon>
        <taxon>Stachybotrys</taxon>
    </lineage>
</organism>
<dbReference type="InterPro" id="IPR036188">
    <property type="entry name" value="FAD/NAD-bd_sf"/>
</dbReference>
<evidence type="ECO:0000256" key="1">
    <source>
        <dbReference type="ARBA" id="ARBA00006442"/>
    </source>
</evidence>
<dbReference type="GO" id="GO:0004174">
    <property type="term" value="F:electron-transferring-flavoprotein dehydrogenase activity"/>
    <property type="evidence" value="ECO:0007669"/>
    <property type="project" value="TreeGrafter"/>
</dbReference>
<evidence type="ECO:0000313" key="6">
    <source>
        <dbReference type="EMBL" id="KEY67352.1"/>
    </source>
</evidence>
<dbReference type="PRINTS" id="PR00469">
    <property type="entry name" value="PNDRDTASEII"/>
</dbReference>
<reference evidence="6 7" key="1">
    <citation type="journal article" date="2014" name="BMC Genomics">
        <title>Comparative genome sequencing reveals chemotype-specific gene clusters in the toxigenic black mold Stachybotrys.</title>
        <authorList>
            <person name="Semeiks J."/>
            <person name="Borek D."/>
            <person name="Otwinowski Z."/>
            <person name="Grishin N.V."/>
        </authorList>
    </citation>
    <scope>NUCLEOTIDE SEQUENCE [LARGE SCALE GENOMIC DNA]</scope>
    <source>
        <strain evidence="7">CBS 109288 / IBT 7711</strain>
    </source>
</reference>
<protein>
    <recommendedName>
        <fullName evidence="5">FAD/NAD(P)-binding domain-containing protein</fullName>
    </recommendedName>
</protein>
<feature type="domain" description="FAD/NAD(P)-binding" evidence="5">
    <location>
        <begin position="3"/>
        <end position="307"/>
    </location>
</feature>
<dbReference type="EMBL" id="KL648622">
    <property type="protein sequence ID" value="KEY67352.1"/>
    <property type="molecule type" value="Genomic_DNA"/>
</dbReference>
<keyword evidence="3" id="KW-0274">FAD</keyword>
<evidence type="ECO:0000256" key="3">
    <source>
        <dbReference type="ARBA" id="ARBA00022827"/>
    </source>
</evidence>
<name>A0A084APX3_STACB</name>
<keyword evidence="7" id="KW-1185">Reference proteome</keyword>
<sequence>MHNIVVLGVGIAGAPIIRQTMKNVVLPSNDYKLYVVVPTTHYHFPLAMPRVIVPGQIPDEKILFELAPHFKEYPAEKFEFVLGKAESLDPKGKVIEVSLNDGGSKSIAYNTLIVATGSSDPAGVPWKDIGTTEKTRAKIHAVQDEIKKAKTIVVVGGGATGVETAGELGFEYSRNGTKEVILVYKDALPLAPLYKDSVRQAAENELSKLKVRCIPNSTVTSVTRSGDDYVLELRSKDGSTSTLTAQAHIPATGLTPNTAFAPASLLDKSGRMKQTTFLQAEDYPDIFVVGDAGNLQQGTALNASNQALHLIKSLPVYFKGGQPLKYEPDDKVVAAFTIGRGRGTGQVGNIKLFSLLVWWLKGRYLGTDIAYQLPAGKRTSMAVIEK</sequence>
<dbReference type="OrthoDB" id="202203at2759"/>
<dbReference type="PANTHER" id="PTHR43735">
    <property type="entry name" value="APOPTOSIS-INDUCING FACTOR 1"/>
    <property type="match status" value="1"/>
</dbReference>
<accession>A0A084APX3</accession>
<dbReference type="HOGENOM" id="CLU_019845_6_2_1"/>
<dbReference type="InterPro" id="IPR023753">
    <property type="entry name" value="FAD/NAD-binding_dom"/>
</dbReference>